<dbReference type="EMBL" id="QNRK01000011">
    <property type="protein sequence ID" value="RBP13846.1"/>
    <property type="molecule type" value="Genomic_DNA"/>
</dbReference>
<gene>
    <name evidence="2" type="ORF">DFR50_111108</name>
</gene>
<keyword evidence="3" id="KW-1185">Reference proteome</keyword>
<dbReference type="PANTHER" id="PTHR39337:SF1">
    <property type="entry name" value="BLR5642 PROTEIN"/>
    <property type="match status" value="1"/>
</dbReference>
<dbReference type="Pfam" id="PF04343">
    <property type="entry name" value="DUF488"/>
    <property type="match status" value="1"/>
</dbReference>
<dbReference type="PIRSF" id="PIRSF024492">
    <property type="entry name" value="UCP024492"/>
    <property type="match status" value="1"/>
</dbReference>
<name>A0A366FI97_9HYPH</name>
<dbReference type="InterPro" id="IPR007438">
    <property type="entry name" value="DUF488"/>
</dbReference>
<evidence type="ECO:0000256" key="1">
    <source>
        <dbReference type="SAM" id="MobiDB-lite"/>
    </source>
</evidence>
<reference evidence="2 3" key="1">
    <citation type="submission" date="2018-06" db="EMBL/GenBank/DDBJ databases">
        <title>Genomic Encyclopedia of Type Strains, Phase IV (KMG-IV): sequencing the most valuable type-strain genomes for metagenomic binning, comparative biology and taxonomic classification.</title>
        <authorList>
            <person name="Goeker M."/>
        </authorList>
    </citation>
    <scope>NUCLEOTIDE SEQUENCE [LARGE SCALE GENOMIC DNA]</scope>
    <source>
        <strain evidence="2 3">DSM 24875</strain>
    </source>
</reference>
<dbReference type="InterPro" id="IPR014519">
    <property type="entry name" value="UCP024492"/>
</dbReference>
<evidence type="ECO:0000313" key="2">
    <source>
        <dbReference type="EMBL" id="RBP13846.1"/>
    </source>
</evidence>
<dbReference type="OrthoDB" id="9789109at2"/>
<accession>A0A366FI97</accession>
<dbReference type="PANTHER" id="PTHR39337">
    <property type="entry name" value="BLR5642 PROTEIN"/>
    <property type="match status" value="1"/>
</dbReference>
<proteinExistence type="predicted"/>
<feature type="region of interest" description="Disordered" evidence="1">
    <location>
        <begin position="1"/>
        <end position="27"/>
    </location>
</feature>
<dbReference type="Proteomes" id="UP000253529">
    <property type="component" value="Unassembled WGS sequence"/>
</dbReference>
<organism evidence="2 3">
    <name type="scientific">Roseiarcus fermentans</name>
    <dbReference type="NCBI Taxonomy" id="1473586"/>
    <lineage>
        <taxon>Bacteria</taxon>
        <taxon>Pseudomonadati</taxon>
        <taxon>Pseudomonadota</taxon>
        <taxon>Alphaproteobacteria</taxon>
        <taxon>Hyphomicrobiales</taxon>
        <taxon>Roseiarcaceae</taxon>
        <taxon>Roseiarcus</taxon>
    </lineage>
</organism>
<comment type="caution">
    <text evidence="2">The sequence shown here is derived from an EMBL/GenBank/DDBJ whole genome shotgun (WGS) entry which is preliminary data.</text>
</comment>
<sequence>MPSRRAGTSVGRLAASPLARSSPRVDPGPVAQNPFFTIGHSTRSTEAFVALLQQADVGLVVDVRTVPRSRANPQFNRDVLPAALAPFQIRYQHLASLGGLRKLQRDVSPETNAFWENASFHNFADYAMGADFRSGFEALRAMGHAARAAVMCAEAVWWRRHRRIISDYLMATGEEVFHILGEGHIEPARMTPAAELRRDGTLIYPAAPPVSP</sequence>
<protein>
    <submittedName>
        <fullName evidence="2">Uncharacterized protein DUF488</fullName>
    </submittedName>
</protein>
<dbReference type="AlphaFoldDB" id="A0A366FI97"/>
<evidence type="ECO:0000313" key="3">
    <source>
        <dbReference type="Proteomes" id="UP000253529"/>
    </source>
</evidence>